<reference evidence="2 3" key="1">
    <citation type="submission" date="2016-08" db="EMBL/GenBank/DDBJ databases">
        <title>Genome sequencing of Paenibacillus sp. TI45-13ar, isolated from Korean traditional nuruk.</title>
        <authorList>
            <person name="Kim S.-J."/>
        </authorList>
    </citation>
    <scope>NUCLEOTIDE SEQUENCE [LARGE SCALE GENOMIC DNA]</scope>
    <source>
        <strain evidence="2 3">TI45-13ar</strain>
    </source>
</reference>
<proteinExistence type="predicted"/>
<name>A0A1E3L5M5_9BACL</name>
<dbReference type="Proteomes" id="UP000094578">
    <property type="component" value="Unassembled WGS sequence"/>
</dbReference>
<dbReference type="InterPro" id="IPR041698">
    <property type="entry name" value="Methyltransf_25"/>
</dbReference>
<dbReference type="GO" id="GO:0032259">
    <property type="term" value="P:methylation"/>
    <property type="evidence" value="ECO:0007669"/>
    <property type="project" value="UniProtKB-KW"/>
</dbReference>
<dbReference type="CDD" id="cd02440">
    <property type="entry name" value="AdoMet_MTases"/>
    <property type="match status" value="1"/>
</dbReference>
<keyword evidence="3" id="KW-1185">Reference proteome</keyword>
<keyword evidence="2" id="KW-0808">Transferase</keyword>
<organism evidence="2 3">
    <name type="scientific">Paenibacillus nuruki</name>
    <dbReference type="NCBI Taxonomy" id="1886670"/>
    <lineage>
        <taxon>Bacteria</taxon>
        <taxon>Bacillati</taxon>
        <taxon>Bacillota</taxon>
        <taxon>Bacilli</taxon>
        <taxon>Bacillales</taxon>
        <taxon>Paenibacillaceae</taxon>
        <taxon>Paenibacillus</taxon>
    </lineage>
</organism>
<dbReference type="AlphaFoldDB" id="A0A1E3L5M5"/>
<comment type="caution">
    <text evidence="2">The sequence shown here is derived from an EMBL/GenBank/DDBJ whole genome shotgun (WGS) entry which is preliminary data.</text>
</comment>
<accession>A0A1E3L5M5</accession>
<dbReference type="Gene3D" id="2.20.130.10">
    <property type="entry name" value="CAC2371-like domains"/>
    <property type="match status" value="1"/>
</dbReference>
<dbReference type="STRING" id="1886670.PTI45_02117"/>
<dbReference type="PATRIC" id="fig|1886670.3.peg.2155"/>
<evidence type="ECO:0000313" key="3">
    <source>
        <dbReference type="Proteomes" id="UP000094578"/>
    </source>
</evidence>
<dbReference type="GO" id="GO:0008168">
    <property type="term" value="F:methyltransferase activity"/>
    <property type="evidence" value="ECO:0007669"/>
    <property type="project" value="UniProtKB-KW"/>
</dbReference>
<protein>
    <submittedName>
        <fullName evidence="2">Putative methyltransferase</fullName>
    </submittedName>
</protein>
<dbReference type="RefSeq" id="WP_069327546.1">
    <property type="nucleotide sequence ID" value="NZ_MDER01000037.1"/>
</dbReference>
<gene>
    <name evidence="2" type="ORF">PTI45_02117</name>
</gene>
<dbReference type="InterPro" id="IPR029063">
    <property type="entry name" value="SAM-dependent_MTases_sf"/>
</dbReference>
<keyword evidence="2" id="KW-0489">Methyltransferase</keyword>
<sequence>MYNSYGELCTEVYELSKPVGFSYQDVKYYIERLQQLGKKELLEVACGSGRVLIPLLQKGFKVDDIDYSLAMLDSCRKACKALDFNPVLLERNMSSFNLNQNYEAIIIPGGSIQLIELREDLTHALKCYYAHLKHDGIIIMDILLQTDFTSHSVKTRLWENSKNEVITLEEKRIELDIVNQRTVSLLKYEKWKDGVLLQTELQRLSMSWYGIYEFQLLLESIGFVDVTISANYDYKSIPENGDSIITYEARKSKKHKRKEFI</sequence>
<dbReference type="EMBL" id="MDER01000037">
    <property type="protein sequence ID" value="ODP28475.1"/>
    <property type="molecule type" value="Genomic_DNA"/>
</dbReference>
<dbReference type="SUPFAM" id="SSF53335">
    <property type="entry name" value="S-adenosyl-L-methionine-dependent methyltransferases"/>
    <property type="match status" value="1"/>
</dbReference>
<dbReference type="Gene3D" id="3.40.50.150">
    <property type="entry name" value="Vaccinia Virus protein VP39"/>
    <property type="match status" value="1"/>
</dbReference>
<dbReference type="Pfam" id="PF13649">
    <property type="entry name" value="Methyltransf_25"/>
    <property type="match status" value="1"/>
</dbReference>
<evidence type="ECO:0000259" key="1">
    <source>
        <dbReference type="Pfam" id="PF13649"/>
    </source>
</evidence>
<feature type="domain" description="Methyltransferase" evidence="1">
    <location>
        <begin position="42"/>
        <end position="136"/>
    </location>
</feature>
<evidence type="ECO:0000313" key="2">
    <source>
        <dbReference type="EMBL" id="ODP28475.1"/>
    </source>
</evidence>